<dbReference type="Gene3D" id="2.40.50.140">
    <property type="entry name" value="Nucleic acid-binding proteins"/>
    <property type="match status" value="1"/>
</dbReference>
<feature type="binding site" evidence="14">
    <location>
        <position position="431"/>
    </location>
    <ligand>
        <name>ATP</name>
        <dbReference type="ChEBI" id="CHEBI:30616"/>
    </ligand>
</feature>
<dbReference type="InterPro" id="IPR036599">
    <property type="entry name" value="DNA_ligase_N_sf"/>
</dbReference>
<comment type="cofactor">
    <cofactor evidence="14">
        <name>Mg(2+)</name>
        <dbReference type="ChEBI" id="CHEBI:18420"/>
    </cofactor>
</comment>
<keyword evidence="9 14" id="KW-0460">Magnesium</keyword>
<evidence type="ECO:0000256" key="15">
    <source>
        <dbReference type="RuleBase" id="RU004196"/>
    </source>
</evidence>
<feature type="binding site" evidence="14">
    <location>
        <position position="310"/>
    </location>
    <ligand>
        <name>ATP</name>
        <dbReference type="ChEBI" id="CHEBI:30616"/>
    </ligand>
</feature>
<dbReference type="GO" id="GO:0051301">
    <property type="term" value="P:cell division"/>
    <property type="evidence" value="ECO:0007669"/>
    <property type="project" value="UniProtKB-KW"/>
</dbReference>
<feature type="binding site" evidence="14">
    <location>
        <position position="280"/>
    </location>
    <ligand>
        <name>ATP</name>
        <dbReference type="ChEBI" id="CHEBI:30616"/>
    </ligand>
</feature>
<organism evidence="17 18">
    <name type="scientific">Candidatus Gottesmanbacteria bacterium RIFCSPHIGHO2_01_FULL_42_12</name>
    <dbReference type="NCBI Taxonomy" id="1798377"/>
    <lineage>
        <taxon>Bacteria</taxon>
        <taxon>Candidatus Gottesmaniibacteriota</taxon>
    </lineage>
</organism>
<dbReference type="PROSITE" id="PS00333">
    <property type="entry name" value="DNA_LIGASE_A2"/>
    <property type="match status" value="1"/>
</dbReference>
<dbReference type="GO" id="GO:0003910">
    <property type="term" value="F:DNA ligase (ATP) activity"/>
    <property type="evidence" value="ECO:0007669"/>
    <property type="project" value="UniProtKB-UniRule"/>
</dbReference>
<evidence type="ECO:0000256" key="4">
    <source>
        <dbReference type="ARBA" id="ARBA00022705"/>
    </source>
</evidence>
<dbReference type="InterPro" id="IPR012309">
    <property type="entry name" value="DNA_ligase_ATP-dep_C"/>
</dbReference>
<feature type="binding site" evidence="14">
    <location>
        <position position="257"/>
    </location>
    <ligand>
        <name>ATP</name>
        <dbReference type="ChEBI" id="CHEBI:30616"/>
    </ligand>
</feature>
<keyword evidence="12 14" id="KW-0131">Cell cycle</keyword>
<evidence type="ECO:0000313" key="17">
    <source>
        <dbReference type="EMBL" id="OGG07252.1"/>
    </source>
</evidence>
<dbReference type="Pfam" id="PF01068">
    <property type="entry name" value="DNA_ligase_A_M"/>
    <property type="match status" value="1"/>
</dbReference>
<comment type="function">
    <text evidence="14">DNA ligase that seals nicks in double-stranded DNA during DNA replication, DNA recombination and DNA repair.</text>
</comment>
<dbReference type="InterPro" id="IPR012340">
    <property type="entry name" value="NA-bd_OB-fold"/>
</dbReference>
<evidence type="ECO:0000256" key="9">
    <source>
        <dbReference type="ARBA" id="ARBA00022842"/>
    </source>
</evidence>
<dbReference type="GO" id="GO:0071897">
    <property type="term" value="P:DNA biosynthetic process"/>
    <property type="evidence" value="ECO:0007669"/>
    <property type="project" value="InterPro"/>
</dbReference>
<dbReference type="PROSITE" id="PS50160">
    <property type="entry name" value="DNA_LIGASE_A3"/>
    <property type="match status" value="1"/>
</dbReference>
<keyword evidence="4 14" id="KW-0235">DNA replication</keyword>
<evidence type="ECO:0000256" key="8">
    <source>
        <dbReference type="ARBA" id="ARBA00022840"/>
    </source>
</evidence>
<dbReference type="AlphaFoldDB" id="A0A1F5Z552"/>
<evidence type="ECO:0000256" key="6">
    <source>
        <dbReference type="ARBA" id="ARBA00022741"/>
    </source>
</evidence>
<dbReference type="EMBL" id="MFJG01000009">
    <property type="protein sequence ID" value="OGG07252.1"/>
    <property type="molecule type" value="Genomic_DNA"/>
</dbReference>
<name>A0A1F5Z552_9BACT</name>
<dbReference type="InterPro" id="IPR000977">
    <property type="entry name" value="DNA_ligase_ATP-dep"/>
</dbReference>
<dbReference type="GO" id="GO:0005524">
    <property type="term" value="F:ATP binding"/>
    <property type="evidence" value="ECO:0007669"/>
    <property type="project" value="UniProtKB-UniRule"/>
</dbReference>
<evidence type="ECO:0000256" key="14">
    <source>
        <dbReference type="HAMAP-Rule" id="MF_00407"/>
    </source>
</evidence>
<feature type="binding site" evidence="14">
    <location>
        <position position="350"/>
    </location>
    <ligand>
        <name>ATP</name>
        <dbReference type="ChEBI" id="CHEBI:30616"/>
    </ligand>
</feature>
<dbReference type="GO" id="GO:0006281">
    <property type="term" value="P:DNA repair"/>
    <property type="evidence" value="ECO:0007669"/>
    <property type="project" value="UniProtKB-UniRule"/>
</dbReference>
<comment type="similarity">
    <text evidence="1 14 15">Belongs to the ATP-dependent DNA ligase family.</text>
</comment>
<feature type="domain" description="ATP-dependent DNA ligase family profile" evidence="16">
    <location>
        <begin position="338"/>
        <end position="472"/>
    </location>
</feature>
<evidence type="ECO:0000313" key="18">
    <source>
        <dbReference type="Proteomes" id="UP000178681"/>
    </source>
</evidence>
<keyword evidence="3 14" id="KW-0132">Cell division</keyword>
<dbReference type="PANTHER" id="PTHR45674">
    <property type="entry name" value="DNA LIGASE 1/3 FAMILY MEMBER"/>
    <property type="match status" value="1"/>
</dbReference>
<evidence type="ECO:0000256" key="12">
    <source>
        <dbReference type="ARBA" id="ARBA00023306"/>
    </source>
</evidence>
<evidence type="ECO:0000256" key="10">
    <source>
        <dbReference type="ARBA" id="ARBA00023172"/>
    </source>
</evidence>
<dbReference type="EC" id="6.5.1.1" evidence="14"/>
<sequence length="578" mass="65100">MTFKKLAKYFQKLESTSSRNTMVEILAQLFSEASFEEIDKVVYLTQGRVAPLYEPVEFQMAEKMVIRAMALAFNTSIEEVTKNYKKTGDLGKTAEVLSSSWSEAIGSSNKNDSISRSAPSRMTVEKVFEQLTEITKINGEGSVEKKIAYLAQILKDADPVSARYIARIPIDKMRLGFSDMTVLEGLSWMVCGAKKQKDKFETAYNIRPDLGYIAKKVKENNLAVEPAFGTPILVMRAERLTTADEILGKTGEKCAVEPKLDGLRTQLHFTKLPLIKLFSRGLEDVTTMYPDLVKAAGEELNCDDVILDGEAIGFDPKTGKYLPFQETVQRKRKYEIEAFSQNVPLRLVVFDCLYFNGKSLISEPYTRRRDIIEKLLKNSKLIVCTEMKVITESADLDQYFEECVNKGLEGIVAKKLDGEYQAGARGWNWIKYKKSYSDKLSDTVDAVVMGIDFGQGKRNAFGVGAFLIGIYDPKSQTYKTISKVGTGLTDEEWKALAVSGKQLGVGKKPTEYEVNKLMDCDLWFRPEMVGEFKADELTKSPMHTAGYALRFPRLVRWREKKPQDTTSLQEIAKLANLV</sequence>
<dbReference type="InterPro" id="IPR012308">
    <property type="entry name" value="DNA_ligase_ATP-dep_N"/>
</dbReference>
<comment type="catalytic activity">
    <reaction evidence="13 14">
        <text>ATP + (deoxyribonucleotide)n-3'-hydroxyl + 5'-phospho-(deoxyribonucleotide)m = (deoxyribonucleotide)n+m + AMP + diphosphate.</text>
        <dbReference type="EC" id="6.5.1.1"/>
    </reaction>
</comment>
<dbReference type="InterPro" id="IPR022865">
    <property type="entry name" value="DNA_ligae_ATP-dep_bac/arc"/>
</dbReference>
<dbReference type="Gene3D" id="3.30.470.30">
    <property type="entry name" value="DNA ligase/mRNA capping enzyme"/>
    <property type="match status" value="1"/>
</dbReference>
<dbReference type="SUPFAM" id="SSF50249">
    <property type="entry name" value="Nucleic acid-binding proteins"/>
    <property type="match status" value="1"/>
</dbReference>
<proteinExistence type="inferred from homology"/>
<dbReference type="HAMAP" id="MF_00407">
    <property type="entry name" value="DNA_ligase"/>
    <property type="match status" value="1"/>
</dbReference>
<dbReference type="InterPro" id="IPR050191">
    <property type="entry name" value="ATP-dep_DNA_ligase"/>
</dbReference>
<dbReference type="STRING" id="1798377.A2872_01445"/>
<evidence type="ECO:0000259" key="16">
    <source>
        <dbReference type="PROSITE" id="PS50160"/>
    </source>
</evidence>
<feature type="binding site" evidence="14">
    <location>
        <position position="264"/>
    </location>
    <ligand>
        <name>ATP</name>
        <dbReference type="ChEBI" id="CHEBI:30616"/>
    </ligand>
</feature>
<keyword evidence="8 14" id="KW-0067">ATP-binding</keyword>
<accession>A0A1F5Z552</accession>
<reference evidence="17 18" key="1">
    <citation type="journal article" date="2016" name="Nat. Commun.">
        <title>Thousands of microbial genomes shed light on interconnected biogeochemical processes in an aquifer system.</title>
        <authorList>
            <person name="Anantharaman K."/>
            <person name="Brown C.T."/>
            <person name="Hug L.A."/>
            <person name="Sharon I."/>
            <person name="Castelle C.J."/>
            <person name="Probst A.J."/>
            <person name="Thomas B.C."/>
            <person name="Singh A."/>
            <person name="Wilkins M.J."/>
            <person name="Karaoz U."/>
            <person name="Brodie E.L."/>
            <person name="Williams K.H."/>
            <person name="Hubbard S.S."/>
            <person name="Banfield J.F."/>
        </authorList>
    </citation>
    <scope>NUCLEOTIDE SEQUENCE [LARGE SCALE GENOMIC DNA]</scope>
</reference>
<evidence type="ECO:0000256" key="7">
    <source>
        <dbReference type="ARBA" id="ARBA00022763"/>
    </source>
</evidence>
<keyword evidence="11 14" id="KW-0234">DNA repair</keyword>
<keyword evidence="5 14" id="KW-0479">Metal-binding</keyword>
<dbReference type="GO" id="GO:0006273">
    <property type="term" value="P:lagging strand elongation"/>
    <property type="evidence" value="ECO:0007669"/>
    <property type="project" value="TreeGrafter"/>
</dbReference>
<gene>
    <name evidence="14" type="primary">lig</name>
    <name evidence="17" type="ORF">A2872_01445</name>
</gene>
<dbReference type="GO" id="GO:0006310">
    <property type="term" value="P:DNA recombination"/>
    <property type="evidence" value="ECO:0007669"/>
    <property type="project" value="UniProtKB-UniRule"/>
</dbReference>
<dbReference type="SUPFAM" id="SSF117018">
    <property type="entry name" value="ATP-dependent DNA ligase DNA-binding domain"/>
    <property type="match status" value="1"/>
</dbReference>
<keyword evidence="6 14" id="KW-0547">Nucleotide-binding</keyword>
<dbReference type="NCBIfam" id="TIGR00574">
    <property type="entry name" value="dnl1"/>
    <property type="match status" value="1"/>
</dbReference>
<evidence type="ECO:0000256" key="2">
    <source>
        <dbReference type="ARBA" id="ARBA00022598"/>
    </source>
</evidence>
<dbReference type="Gene3D" id="1.10.3260.10">
    <property type="entry name" value="DNA ligase, ATP-dependent, N-terminal domain"/>
    <property type="match status" value="1"/>
</dbReference>
<keyword evidence="7 14" id="KW-0227">DNA damage</keyword>
<feature type="active site" description="N6-AMP-lysine intermediate" evidence="14">
    <location>
        <position position="259"/>
    </location>
</feature>
<keyword evidence="2 14" id="KW-0436">Ligase</keyword>
<dbReference type="Proteomes" id="UP000178681">
    <property type="component" value="Unassembled WGS sequence"/>
</dbReference>
<comment type="caution">
    <text evidence="17">The sequence shown here is derived from an EMBL/GenBank/DDBJ whole genome shotgun (WGS) entry which is preliminary data.</text>
</comment>
<dbReference type="Pfam" id="PF04679">
    <property type="entry name" value="DNA_ligase_A_C"/>
    <property type="match status" value="1"/>
</dbReference>
<dbReference type="InterPro" id="IPR016059">
    <property type="entry name" value="DNA_ligase_ATP-dep_CS"/>
</dbReference>
<dbReference type="CDD" id="cd07901">
    <property type="entry name" value="Adenylation_DNA_ligase_Arch_LigB"/>
    <property type="match status" value="1"/>
</dbReference>
<feature type="binding site" evidence="14">
    <location>
        <position position="425"/>
    </location>
    <ligand>
        <name>ATP</name>
        <dbReference type="ChEBI" id="CHEBI:30616"/>
    </ligand>
</feature>
<evidence type="ECO:0000256" key="5">
    <source>
        <dbReference type="ARBA" id="ARBA00022723"/>
    </source>
</evidence>
<dbReference type="PANTHER" id="PTHR45674:SF4">
    <property type="entry name" value="DNA LIGASE 1"/>
    <property type="match status" value="1"/>
</dbReference>
<dbReference type="FunFam" id="1.10.3260.10:FF:000007">
    <property type="entry name" value="DNA ligase"/>
    <property type="match status" value="1"/>
</dbReference>
<dbReference type="SUPFAM" id="SSF56091">
    <property type="entry name" value="DNA ligase/mRNA capping enzyme, catalytic domain"/>
    <property type="match status" value="1"/>
</dbReference>
<dbReference type="Pfam" id="PF04675">
    <property type="entry name" value="DNA_ligase_A_N"/>
    <property type="match status" value="1"/>
</dbReference>
<evidence type="ECO:0000256" key="1">
    <source>
        <dbReference type="ARBA" id="ARBA00007572"/>
    </source>
</evidence>
<dbReference type="GO" id="GO:0046872">
    <property type="term" value="F:metal ion binding"/>
    <property type="evidence" value="ECO:0007669"/>
    <property type="project" value="UniProtKB-KW"/>
</dbReference>
<evidence type="ECO:0000256" key="13">
    <source>
        <dbReference type="ARBA" id="ARBA00034003"/>
    </source>
</evidence>
<dbReference type="InterPro" id="IPR012310">
    <property type="entry name" value="DNA_ligase_ATP-dep_cent"/>
</dbReference>
<evidence type="ECO:0000256" key="11">
    <source>
        <dbReference type="ARBA" id="ARBA00023204"/>
    </source>
</evidence>
<dbReference type="GO" id="GO:0003677">
    <property type="term" value="F:DNA binding"/>
    <property type="evidence" value="ECO:0007669"/>
    <property type="project" value="InterPro"/>
</dbReference>
<evidence type="ECO:0000256" key="3">
    <source>
        <dbReference type="ARBA" id="ARBA00022618"/>
    </source>
</evidence>
<keyword evidence="10 14" id="KW-0233">DNA recombination</keyword>
<protein>
    <recommendedName>
        <fullName evidence="14">Probable DNA ligase</fullName>
        <ecNumber evidence="14">6.5.1.1</ecNumber>
    </recommendedName>
    <alternativeName>
        <fullName evidence="14">Polydeoxyribonucleotide synthase [ATP]</fullName>
    </alternativeName>
</protein>